<feature type="region of interest" description="Disordered" evidence="1">
    <location>
        <begin position="27"/>
        <end position="46"/>
    </location>
</feature>
<organism evidence="3 4">
    <name type="scientific">Solicola gregarius</name>
    <dbReference type="NCBI Taxonomy" id="2908642"/>
    <lineage>
        <taxon>Bacteria</taxon>
        <taxon>Bacillati</taxon>
        <taxon>Actinomycetota</taxon>
        <taxon>Actinomycetes</taxon>
        <taxon>Propionibacteriales</taxon>
        <taxon>Nocardioidaceae</taxon>
        <taxon>Solicola</taxon>
    </lineage>
</organism>
<evidence type="ECO:0000256" key="2">
    <source>
        <dbReference type="SAM" id="SignalP"/>
    </source>
</evidence>
<keyword evidence="2" id="KW-0732">Signal</keyword>
<dbReference type="InterPro" id="IPR006311">
    <property type="entry name" value="TAT_signal"/>
</dbReference>
<evidence type="ECO:0000313" key="4">
    <source>
        <dbReference type="Proteomes" id="UP001164390"/>
    </source>
</evidence>
<sequence length="355" mass="39427">MSRIAVRRQLVCGIAAVALVGAVPATAAQAEPEPKPPTTTFNPNSLAKGKTTAAYVDGKTLHDGKKKLKLKVPHDVWGVDRLGRGYLVRTDDPKSGWGQILYRVGPRGGKATRLHRFGRQVWSVTPSSNGRRIAVQIFDPARLYVVNAKTGKVTRQKKIGRQNVLDYDGQRILMARFRAKQNKTAMSWYRPGTDKYDKIGTVPTWARFADPDLDLIGLGADQGCYDVRRFKAPREKLWQFCSKKGIPDGITFSPDGKYMLTSVSFHKQPKIDTLTVRRVRDGSVVRRFQAREFSAAGWEDAKTIVVEAAAQKKAARVRCTIGGKCKRVSRLVKGGNNFGALNKLDTEFVDLKLLS</sequence>
<dbReference type="AlphaFoldDB" id="A0AA46TDW3"/>
<protein>
    <submittedName>
        <fullName evidence="3">Uncharacterized protein</fullName>
    </submittedName>
</protein>
<accession>A0AA46TDW3</accession>
<dbReference type="KEGG" id="sgrg:L0C25_13105"/>
<dbReference type="RefSeq" id="WP_271632106.1">
    <property type="nucleotide sequence ID" value="NZ_CP094970.1"/>
</dbReference>
<feature type="chain" id="PRO_5041434389" evidence="2">
    <location>
        <begin position="28"/>
        <end position="355"/>
    </location>
</feature>
<evidence type="ECO:0000256" key="1">
    <source>
        <dbReference type="SAM" id="MobiDB-lite"/>
    </source>
</evidence>
<dbReference type="Proteomes" id="UP001164390">
    <property type="component" value="Chromosome"/>
</dbReference>
<evidence type="ECO:0000313" key="3">
    <source>
        <dbReference type="EMBL" id="UYM03496.1"/>
    </source>
</evidence>
<reference evidence="3" key="1">
    <citation type="submission" date="2022-01" db="EMBL/GenBank/DDBJ databases">
        <title>Nocardioidaceae gen. sp. A5X3R13.</title>
        <authorList>
            <person name="Lopez Marin M.A."/>
            <person name="Uhlik O."/>
        </authorList>
    </citation>
    <scope>NUCLEOTIDE SEQUENCE</scope>
    <source>
        <strain evidence="3">A5X3R13</strain>
    </source>
</reference>
<dbReference type="EMBL" id="CP094970">
    <property type="protein sequence ID" value="UYM03496.1"/>
    <property type="molecule type" value="Genomic_DNA"/>
</dbReference>
<dbReference type="SUPFAM" id="SSF50969">
    <property type="entry name" value="YVTN repeat-like/Quinoprotein amine dehydrogenase"/>
    <property type="match status" value="1"/>
</dbReference>
<name>A0AA46TDW3_9ACTN</name>
<proteinExistence type="predicted"/>
<dbReference type="InterPro" id="IPR011044">
    <property type="entry name" value="Quino_amine_DH_bsu"/>
</dbReference>
<keyword evidence="4" id="KW-1185">Reference proteome</keyword>
<feature type="signal peptide" evidence="2">
    <location>
        <begin position="1"/>
        <end position="27"/>
    </location>
</feature>
<dbReference type="PROSITE" id="PS51318">
    <property type="entry name" value="TAT"/>
    <property type="match status" value="1"/>
</dbReference>
<gene>
    <name evidence="3" type="ORF">L0C25_13105</name>
</gene>